<dbReference type="GO" id="GO:0071513">
    <property type="term" value="C:phosphopantothenoylcysteine decarboxylase complex"/>
    <property type="evidence" value="ECO:0007669"/>
    <property type="project" value="TreeGrafter"/>
</dbReference>
<dbReference type="EMBL" id="MT631265">
    <property type="protein sequence ID" value="QNO47527.1"/>
    <property type="molecule type" value="Genomic_DNA"/>
</dbReference>
<feature type="domain" description="Flavoprotein" evidence="1">
    <location>
        <begin position="3"/>
        <end position="162"/>
    </location>
</feature>
<dbReference type="Gene3D" id="3.40.50.1950">
    <property type="entry name" value="Flavin prenyltransferase-like"/>
    <property type="match status" value="1"/>
</dbReference>
<dbReference type="GO" id="GO:0010181">
    <property type="term" value="F:FMN binding"/>
    <property type="evidence" value="ECO:0007669"/>
    <property type="project" value="TreeGrafter"/>
</dbReference>
<protein>
    <submittedName>
        <fullName evidence="2">Dihydromethanopterin reductase (Acceptor)</fullName>
        <ecNumber evidence="2">1.5.99.15</ecNumber>
    </submittedName>
</protein>
<dbReference type="GO" id="GO:0044684">
    <property type="term" value="F:dihydromethanopterin reductase activity"/>
    <property type="evidence" value="ECO:0007669"/>
    <property type="project" value="UniProtKB-EC"/>
</dbReference>
<sequence length="183" mass="20389">MLRIAWGITGCGDQIEETFGIMKDLSERYDLDIKVYLSKNGELVMKWYNLWHDLKELFPKVSVEHGANSPFIAGQLQMGKFDLFLVCPMSANTAAKIAYGIADSLLTNGVAQAAKAKIPIYIYPADQYEGAVTTILPDGKELTLYMRDVDIENADRLKRMQGITVLESIGEIEGAVRRHIDGT</sequence>
<reference evidence="2" key="1">
    <citation type="submission" date="2020-06" db="EMBL/GenBank/DDBJ databases">
        <title>Unique genomic features of the anaerobic methanotrophic archaea.</title>
        <authorList>
            <person name="Chadwick G.L."/>
            <person name="Skennerton C.T."/>
            <person name="Laso-Perez R."/>
            <person name="Leu A.O."/>
            <person name="Speth D.R."/>
            <person name="Yu H."/>
            <person name="Morgan-Lang C."/>
            <person name="Hatzenpichler R."/>
            <person name="Goudeau D."/>
            <person name="Malmstrom R."/>
            <person name="Brazelton W.J."/>
            <person name="Woyke T."/>
            <person name="Hallam S.J."/>
            <person name="Tyson G.W."/>
            <person name="Wegener G."/>
            <person name="Boetius A."/>
            <person name="Orphan V."/>
        </authorList>
    </citation>
    <scope>NUCLEOTIDE SEQUENCE</scope>
</reference>
<proteinExistence type="predicted"/>
<dbReference type="GO" id="GO:0004633">
    <property type="term" value="F:phosphopantothenoylcysteine decarboxylase activity"/>
    <property type="evidence" value="ECO:0007669"/>
    <property type="project" value="TreeGrafter"/>
</dbReference>
<dbReference type="InterPro" id="IPR014072">
    <property type="entry name" value="Archaeoflavo_AfpA"/>
</dbReference>
<dbReference type="Pfam" id="PF02441">
    <property type="entry name" value="Flavoprotein"/>
    <property type="match status" value="1"/>
</dbReference>
<organism evidence="2">
    <name type="scientific">Candidatus Methanogaster sp. ANME-2c ERB4</name>
    <dbReference type="NCBI Taxonomy" id="2759911"/>
    <lineage>
        <taxon>Archaea</taxon>
        <taxon>Methanobacteriati</taxon>
        <taxon>Methanobacteriota</taxon>
        <taxon>Stenosarchaea group</taxon>
        <taxon>Methanomicrobia</taxon>
        <taxon>Methanosarcinales</taxon>
        <taxon>ANME-2 cluster</taxon>
        <taxon>Candidatus Methanogasteraceae</taxon>
        <taxon>Candidatus Methanogaster</taxon>
    </lineage>
</organism>
<evidence type="ECO:0000259" key="1">
    <source>
        <dbReference type="Pfam" id="PF02441"/>
    </source>
</evidence>
<dbReference type="InterPro" id="IPR003382">
    <property type="entry name" value="Flavoprotein"/>
</dbReference>
<name>A0A7G9YHP3_9EURY</name>
<keyword evidence="2" id="KW-0560">Oxidoreductase</keyword>
<dbReference type="PANTHER" id="PTHR14359:SF19">
    <property type="entry name" value="FLAVOPROTEIN"/>
    <property type="match status" value="1"/>
</dbReference>
<dbReference type="PANTHER" id="PTHR14359">
    <property type="entry name" value="HOMO-OLIGOMERIC FLAVIN CONTAINING CYS DECARBOXYLASE FAMILY"/>
    <property type="match status" value="1"/>
</dbReference>
<dbReference type="SUPFAM" id="SSF52507">
    <property type="entry name" value="Homo-oligomeric flavin-containing Cys decarboxylases, HFCD"/>
    <property type="match status" value="1"/>
</dbReference>
<evidence type="ECO:0000313" key="2">
    <source>
        <dbReference type="EMBL" id="QNO47527.1"/>
    </source>
</evidence>
<dbReference type="NCBIfam" id="TIGR02699">
    <property type="entry name" value="archaeo_AfpA"/>
    <property type="match status" value="1"/>
</dbReference>
<dbReference type="AlphaFoldDB" id="A0A7G9YHP3"/>
<dbReference type="GO" id="GO:0015937">
    <property type="term" value="P:coenzyme A biosynthetic process"/>
    <property type="evidence" value="ECO:0007669"/>
    <property type="project" value="TreeGrafter"/>
</dbReference>
<accession>A0A7G9YHP3</accession>
<dbReference type="EC" id="1.5.99.15" evidence="2"/>
<gene>
    <name evidence="2" type="primary">dmrX</name>
    <name evidence="2" type="ORF">GGGHDLIA_00017</name>
</gene>
<dbReference type="InterPro" id="IPR036551">
    <property type="entry name" value="Flavin_trans-like"/>
</dbReference>